<dbReference type="InterPro" id="IPR046373">
    <property type="entry name" value="Acyl-CoA_Oxase/DH_mid-dom_sf"/>
</dbReference>
<protein>
    <submittedName>
        <fullName evidence="1">Acyl-CoA dehydrogenase</fullName>
    </submittedName>
</protein>
<proteinExistence type="predicted"/>
<dbReference type="SUPFAM" id="SSF47203">
    <property type="entry name" value="Acyl-CoA dehydrogenase C-terminal domain-like"/>
    <property type="match status" value="1"/>
</dbReference>
<sequence length="356" mass="37165">MAPLTLDPGGSACSLAASALDAAAEVDDFGVDVAATLDWCRGVGQRAPMVGDGATRQLWELLASTARLSVSAARMLEPHLDALSILEQSSDDSAASSAENIESIEVTPHSTWGVFAAEAADVRLAAIEREGRWELSGTKPWCSLGADLTHALVTATRDDGRRQLFAVNLGAAGVEAHTGPWFARGLSDVVSAPITFEKVTAVPVGEPGWYLTRSGFAWGGMSVAACWWGAAEGVAKPLQAAAASDRADQLARVHLGNADAALWAARATLSEAADLVDSGHVAAAEAKILAERVRTVVAGAATRVLAETDAALGPAPLVADDAHARRVADLHLYLRQHHGLRDSERLGRNLIAEAEH</sequence>
<gene>
    <name evidence="1" type="ORF">WDU96_02875</name>
</gene>
<dbReference type="InterPro" id="IPR036250">
    <property type="entry name" value="AcylCo_DH-like_C"/>
</dbReference>
<evidence type="ECO:0000313" key="1">
    <source>
        <dbReference type="EMBL" id="MEJ1154541.1"/>
    </source>
</evidence>
<comment type="caution">
    <text evidence="1">The sequence shown here is derived from an EMBL/GenBank/DDBJ whole genome shotgun (WGS) entry which is preliminary data.</text>
</comment>
<reference evidence="1 2" key="1">
    <citation type="submission" date="2024-02" db="EMBL/GenBank/DDBJ databases">
        <authorList>
            <person name="Saticioglu I.B."/>
        </authorList>
    </citation>
    <scope>NUCLEOTIDE SEQUENCE [LARGE SCALE GENOMIC DNA]</scope>
    <source>
        <strain evidence="1 2">Mu-86</strain>
    </source>
</reference>
<accession>A0ABU8LSB8</accession>
<dbReference type="InterPro" id="IPR009100">
    <property type="entry name" value="AcylCoA_DH/oxidase_NM_dom_sf"/>
</dbReference>
<keyword evidence="2" id="KW-1185">Reference proteome</keyword>
<evidence type="ECO:0000313" key="2">
    <source>
        <dbReference type="Proteomes" id="UP001368654"/>
    </source>
</evidence>
<dbReference type="Gene3D" id="2.40.110.10">
    <property type="entry name" value="Butyryl-CoA Dehydrogenase, subunit A, domain 2"/>
    <property type="match status" value="1"/>
</dbReference>
<dbReference type="RefSeq" id="WP_337336977.1">
    <property type="nucleotide sequence ID" value="NZ_JBBDGL010000001.1"/>
</dbReference>
<organism evidence="1 2">
    <name type="scientific">Microbacterium marmarense</name>
    <dbReference type="NCBI Taxonomy" id="3122051"/>
    <lineage>
        <taxon>Bacteria</taxon>
        <taxon>Bacillati</taxon>
        <taxon>Actinomycetota</taxon>
        <taxon>Actinomycetes</taxon>
        <taxon>Micrococcales</taxon>
        <taxon>Microbacteriaceae</taxon>
        <taxon>Microbacterium</taxon>
    </lineage>
</organism>
<name>A0ABU8LSB8_9MICO</name>
<dbReference type="EMBL" id="JBBDGL010000001">
    <property type="protein sequence ID" value="MEJ1154541.1"/>
    <property type="molecule type" value="Genomic_DNA"/>
</dbReference>
<dbReference type="SUPFAM" id="SSF56645">
    <property type="entry name" value="Acyl-CoA dehydrogenase NM domain-like"/>
    <property type="match status" value="1"/>
</dbReference>
<dbReference type="Proteomes" id="UP001368654">
    <property type="component" value="Unassembled WGS sequence"/>
</dbReference>